<dbReference type="EMBL" id="QQXK01000011">
    <property type="protein sequence ID" value="RII42451.1"/>
    <property type="molecule type" value="Genomic_DNA"/>
</dbReference>
<accession>A0A399JA20</accession>
<sequence>MQSWREHFTLLSDGEPGESWRPAADGNDGWMVLEAAPQDVTRTGSLPAEGVLSQAPLGDYDVIELSVFAKPAARIRWRYDDEEGGAISEVLPVGGVEIAASTRAALVEAALDELWQEGGETVWTVVPEAQAADYLAAGWQQRERVTRG</sequence>
<dbReference type="RefSeq" id="WP_119424393.1">
    <property type="nucleotide sequence ID" value="NZ_QQXK01000011.1"/>
</dbReference>
<proteinExistence type="predicted"/>
<dbReference type="AlphaFoldDB" id="A0A399JA20"/>
<comment type="caution">
    <text evidence="1">The sequence shown here is derived from an EMBL/GenBank/DDBJ whole genome shotgun (WGS) entry which is preliminary data.</text>
</comment>
<reference evidence="1 2" key="1">
    <citation type="submission" date="2018-07" db="EMBL/GenBank/DDBJ databases">
        <title>Arthrobacter sp. nov., isolated from raw cow's milk with high bacterial count.</title>
        <authorList>
            <person name="Hahne J."/>
            <person name="Isele D."/>
            <person name="Lipski A."/>
        </authorList>
    </citation>
    <scope>NUCLEOTIDE SEQUENCE [LARGE SCALE GENOMIC DNA]</scope>
    <source>
        <strain evidence="1 2">JZ R-35</strain>
    </source>
</reference>
<dbReference type="Proteomes" id="UP000265419">
    <property type="component" value="Unassembled WGS sequence"/>
</dbReference>
<evidence type="ECO:0000313" key="2">
    <source>
        <dbReference type="Proteomes" id="UP000265419"/>
    </source>
</evidence>
<keyword evidence="2" id="KW-1185">Reference proteome</keyword>
<evidence type="ECO:0000313" key="1">
    <source>
        <dbReference type="EMBL" id="RII42451.1"/>
    </source>
</evidence>
<protein>
    <submittedName>
        <fullName evidence="1">Uncharacterized protein</fullName>
    </submittedName>
</protein>
<organism evidence="1 2">
    <name type="scientific">Galactobacter valiniphilus</name>
    <dbReference type="NCBI Taxonomy" id="2676122"/>
    <lineage>
        <taxon>Bacteria</taxon>
        <taxon>Bacillati</taxon>
        <taxon>Actinomycetota</taxon>
        <taxon>Actinomycetes</taxon>
        <taxon>Micrococcales</taxon>
        <taxon>Micrococcaceae</taxon>
        <taxon>Galactobacter</taxon>
    </lineage>
</organism>
<gene>
    <name evidence="1" type="ORF">DWB68_06790</name>
</gene>
<name>A0A399JA20_9MICC</name>